<evidence type="ECO:0000313" key="2">
    <source>
        <dbReference type="EMBL" id="CAH2405756.1"/>
    </source>
</evidence>
<accession>A0ABN8K8L4</accession>
<name>A0ABN8K8L4_9HYPH</name>
<gene>
    <name evidence="2" type="ORF">MES5069_490059</name>
</gene>
<evidence type="ECO:0000313" key="3">
    <source>
        <dbReference type="Proteomes" id="UP001153050"/>
    </source>
</evidence>
<dbReference type="Proteomes" id="UP001153050">
    <property type="component" value="Unassembled WGS sequence"/>
</dbReference>
<dbReference type="EMBL" id="CAKXZT010000145">
    <property type="protein sequence ID" value="CAH2405756.1"/>
    <property type="molecule type" value="Genomic_DNA"/>
</dbReference>
<feature type="compositionally biased region" description="Basic and acidic residues" evidence="1">
    <location>
        <begin position="34"/>
        <end position="43"/>
    </location>
</feature>
<comment type="caution">
    <text evidence="2">The sequence shown here is derived from an EMBL/GenBank/DDBJ whole genome shotgun (WGS) entry which is preliminary data.</text>
</comment>
<protein>
    <submittedName>
        <fullName evidence="2">Uncharacterized protein</fullName>
    </submittedName>
</protein>
<reference evidence="2 3" key="1">
    <citation type="submission" date="2022-03" db="EMBL/GenBank/DDBJ databases">
        <authorList>
            <person name="Brunel B."/>
        </authorList>
    </citation>
    <scope>NUCLEOTIDE SEQUENCE [LARGE SCALE GENOMIC DNA]</scope>
    <source>
        <strain evidence="2">STM5069sample</strain>
    </source>
</reference>
<sequence length="80" mass="8348">MAAIPDHRQEAKKNSPPKAEQPVSGQPVAGKRASGSDKAKEPAKGGAQARKAQEWGGGSKASKGKITRADRENPNSSQRS</sequence>
<keyword evidence="3" id="KW-1185">Reference proteome</keyword>
<evidence type="ECO:0000256" key="1">
    <source>
        <dbReference type="SAM" id="MobiDB-lite"/>
    </source>
</evidence>
<organism evidence="2 3">
    <name type="scientific">Mesorhizobium escarrei</name>
    <dbReference type="NCBI Taxonomy" id="666018"/>
    <lineage>
        <taxon>Bacteria</taxon>
        <taxon>Pseudomonadati</taxon>
        <taxon>Pseudomonadota</taxon>
        <taxon>Alphaproteobacteria</taxon>
        <taxon>Hyphomicrobiales</taxon>
        <taxon>Phyllobacteriaceae</taxon>
        <taxon>Mesorhizobium</taxon>
    </lineage>
</organism>
<feature type="region of interest" description="Disordered" evidence="1">
    <location>
        <begin position="1"/>
        <end position="80"/>
    </location>
</feature>
<proteinExistence type="predicted"/>
<dbReference type="RefSeq" id="WP_254020513.1">
    <property type="nucleotide sequence ID" value="NZ_CAKXZT010000145.1"/>
</dbReference>
<feature type="compositionally biased region" description="Basic and acidic residues" evidence="1">
    <location>
        <begin position="1"/>
        <end position="13"/>
    </location>
</feature>